<protein>
    <submittedName>
        <fullName evidence="7">Uncharacterized protein</fullName>
    </submittedName>
</protein>
<evidence type="ECO:0000313" key="8">
    <source>
        <dbReference type="Proteomes" id="UP000694546"/>
    </source>
</evidence>
<dbReference type="Proteomes" id="UP000694546">
    <property type="component" value="Chromosome 23"/>
</dbReference>
<comment type="subcellular location">
    <subcellularLocation>
        <location evidence="1">Membrane</location>
        <topology evidence="1">Single-pass membrane protein</topology>
    </subcellularLocation>
</comment>
<dbReference type="GO" id="GO:0071456">
    <property type="term" value="P:cellular response to hypoxia"/>
    <property type="evidence" value="ECO:0007669"/>
    <property type="project" value="TreeGrafter"/>
</dbReference>
<evidence type="ECO:0000256" key="2">
    <source>
        <dbReference type="ARBA" id="ARBA00007363"/>
    </source>
</evidence>
<dbReference type="Pfam" id="PF06388">
    <property type="entry name" value="DUF1075"/>
    <property type="match status" value="1"/>
</dbReference>
<keyword evidence="8" id="KW-1185">Reference proteome</keyword>
<feature type="transmembrane region" description="Helical" evidence="6">
    <location>
        <begin position="84"/>
        <end position="103"/>
    </location>
</feature>
<accession>A0A8C5C7P6</accession>
<dbReference type="PANTHER" id="PTHR13674:SF2">
    <property type="entry name" value="PROTEIN FAM162A"/>
    <property type="match status" value="1"/>
</dbReference>
<proteinExistence type="inferred from homology"/>
<dbReference type="GO" id="GO:0051402">
    <property type="term" value="P:neuron apoptotic process"/>
    <property type="evidence" value="ECO:0007669"/>
    <property type="project" value="TreeGrafter"/>
</dbReference>
<comment type="similarity">
    <text evidence="2">Belongs to the UPF0389 family.</text>
</comment>
<keyword evidence="3 6" id="KW-0812">Transmembrane</keyword>
<keyword evidence="4 6" id="KW-1133">Transmembrane helix</keyword>
<organism evidence="7 8">
    <name type="scientific">Gadus morhua</name>
    <name type="common">Atlantic cod</name>
    <dbReference type="NCBI Taxonomy" id="8049"/>
    <lineage>
        <taxon>Eukaryota</taxon>
        <taxon>Metazoa</taxon>
        <taxon>Chordata</taxon>
        <taxon>Craniata</taxon>
        <taxon>Vertebrata</taxon>
        <taxon>Euteleostomi</taxon>
        <taxon>Actinopterygii</taxon>
        <taxon>Neopterygii</taxon>
        <taxon>Teleostei</taxon>
        <taxon>Neoteleostei</taxon>
        <taxon>Acanthomorphata</taxon>
        <taxon>Zeiogadaria</taxon>
        <taxon>Gadariae</taxon>
        <taxon>Gadiformes</taxon>
        <taxon>Gadoidei</taxon>
        <taxon>Gadidae</taxon>
        <taxon>Gadus</taxon>
    </lineage>
</organism>
<evidence type="ECO:0000313" key="7">
    <source>
        <dbReference type="Ensembl" id="ENSGMOP00000056618.1"/>
    </source>
</evidence>
<evidence type="ECO:0000256" key="6">
    <source>
        <dbReference type="SAM" id="Phobius"/>
    </source>
</evidence>
<reference evidence="7" key="1">
    <citation type="submission" date="2025-08" db="UniProtKB">
        <authorList>
            <consortium name="Ensembl"/>
        </authorList>
    </citation>
    <scope>IDENTIFICATION</scope>
</reference>
<name>A0A8C5C7P6_GADMO</name>
<dbReference type="Ensembl" id="ENSGMOT00000048272.1">
    <property type="protein sequence ID" value="ENSGMOP00000056618.1"/>
    <property type="gene ID" value="ENSGMOG00000008741.2"/>
</dbReference>
<dbReference type="GO" id="GO:0016020">
    <property type="term" value="C:membrane"/>
    <property type="evidence" value="ECO:0007669"/>
    <property type="project" value="UniProtKB-SubCell"/>
</dbReference>
<evidence type="ECO:0000256" key="5">
    <source>
        <dbReference type="ARBA" id="ARBA00023136"/>
    </source>
</evidence>
<dbReference type="GeneTree" id="ENSGT00640000091497"/>
<dbReference type="OMA" id="WHKQFNE"/>
<reference evidence="7" key="2">
    <citation type="submission" date="2025-09" db="UniProtKB">
        <authorList>
            <consortium name="Ensembl"/>
        </authorList>
    </citation>
    <scope>IDENTIFICATION</scope>
</reference>
<dbReference type="GO" id="GO:0090200">
    <property type="term" value="P:positive regulation of release of cytochrome c from mitochondria"/>
    <property type="evidence" value="ECO:0007669"/>
    <property type="project" value="TreeGrafter"/>
</dbReference>
<keyword evidence="5 6" id="KW-0472">Membrane</keyword>
<sequence length="146" mass="16151">FSSRIRCCESDANFTLINPLSSPGLTGTLCPAAHLGFKLPGYRPSDMDKKILIWSGRFKSADQIPEFVSFEMIDASRNRMRVKACYGMMVTTIAACLIMVILGKRAAGRHESLTGQNMEKKAKWRQEFQLQQQEAASAAAMSGKAQ</sequence>
<dbReference type="GO" id="GO:0005739">
    <property type="term" value="C:mitochondrion"/>
    <property type="evidence" value="ECO:0007669"/>
    <property type="project" value="TreeGrafter"/>
</dbReference>
<dbReference type="AlphaFoldDB" id="A0A8C5C7P6"/>
<dbReference type="PANTHER" id="PTHR13674">
    <property type="entry name" value="GROWTH AND TRANSFORMATION-DEPENDENT PROTEIN"/>
    <property type="match status" value="1"/>
</dbReference>
<evidence type="ECO:0000256" key="4">
    <source>
        <dbReference type="ARBA" id="ARBA00022989"/>
    </source>
</evidence>
<evidence type="ECO:0000256" key="1">
    <source>
        <dbReference type="ARBA" id="ARBA00004167"/>
    </source>
</evidence>
<dbReference type="InterPro" id="IPR009432">
    <property type="entry name" value="DUF1075"/>
</dbReference>
<evidence type="ECO:0000256" key="3">
    <source>
        <dbReference type="ARBA" id="ARBA00022692"/>
    </source>
</evidence>